<comment type="similarity">
    <text evidence="3">Belongs to the ribose 5-phosphate isomerase family.</text>
</comment>
<dbReference type="NCBIfam" id="NF001924">
    <property type="entry name" value="PRK00702.1"/>
    <property type="match status" value="1"/>
</dbReference>
<feature type="binding site" evidence="3">
    <location>
        <begin position="33"/>
        <end position="36"/>
    </location>
    <ligand>
        <name>substrate</name>
    </ligand>
</feature>
<comment type="function">
    <text evidence="3">Catalyzes the reversible conversion of ribose-5-phosphate to ribulose 5-phosphate.</text>
</comment>
<reference evidence="4 5" key="1">
    <citation type="submission" date="2019-01" db="EMBL/GenBank/DDBJ databases">
        <title>Ktedonosporobacter rubrisoli SCAWS-G2.</title>
        <authorList>
            <person name="Huang Y."/>
            <person name="Yan B."/>
        </authorList>
    </citation>
    <scope>NUCLEOTIDE SEQUENCE [LARGE SCALE GENOMIC DNA]</scope>
    <source>
        <strain evidence="4 5">SCAWS-G2</strain>
    </source>
</reference>
<keyword evidence="5" id="KW-1185">Reference proteome</keyword>
<dbReference type="PANTHER" id="PTHR11934">
    <property type="entry name" value="RIBOSE-5-PHOSPHATE ISOMERASE"/>
    <property type="match status" value="1"/>
</dbReference>
<dbReference type="UniPathway" id="UPA00115">
    <property type="reaction ID" value="UER00412"/>
</dbReference>
<dbReference type="EC" id="5.3.1.6" evidence="3"/>
<dbReference type="GO" id="GO:0006014">
    <property type="term" value="P:D-ribose metabolic process"/>
    <property type="evidence" value="ECO:0007669"/>
    <property type="project" value="TreeGrafter"/>
</dbReference>
<name>A0A4P6K1G3_KTERU</name>
<dbReference type="InterPro" id="IPR037171">
    <property type="entry name" value="NagB/RpiA_transferase-like"/>
</dbReference>
<dbReference type="SUPFAM" id="SSF75445">
    <property type="entry name" value="D-ribose-5-phosphate isomerase (RpiA), lid domain"/>
    <property type="match status" value="1"/>
</dbReference>
<dbReference type="PANTHER" id="PTHR11934:SF0">
    <property type="entry name" value="RIBOSE-5-PHOSPHATE ISOMERASE"/>
    <property type="match status" value="1"/>
</dbReference>
<dbReference type="HAMAP" id="MF_00170">
    <property type="entry name" value="Rib_5P_isom_A"/>
    <property type="match status" value="1"/>
</dbReference>
<evidence type="ECO:0000313" key="5">
    <source>
        <dbReference type="Proteomes" id="UP000290365"/>
    </source>
</evidence>
<feature type="binding site" evidence="3">
    <location>
        <begin position="102"/>
        <end position="105"/>
    </location>
    <ligand>
        <name>substrate</name>
    </ligand>
</feature>
<organism evidence="4 5">
    <name type="scientific">Ktedonosporobacter rubrisoli</name>
    <dbReference type="NCBI Taxonomy" id="2509675"/>
    <lineage>
        <taxon>Bacteria</taxon>
        <taxon>Bacillati</taxon>
        <taxon>Chloroflexota</taxon>
        <taxon>Ktedonobacteria</taxon>
        <taxon>Ktedonobacterales</taxon>
        <taxon>Ktedonosporobacteraceae</taxon>
        <taxon>Ktedonosporobacter</taxon>
    </lineage>
</organism>
<dbReference type="InterPro" id="IPR004788">
    <property type="entry name" value="Ribose5P_isomerase_type_A"/>
</dbReference>
<dbReference type="Pfam" id="PF06026">
    <property type="entry name" value="Rib_5-P_isom_A"/>
    <property type="match status" value="1"/>
</dbReference>
<dbReference type="Proteomes" id="UP000290365">
    <property type="component" value="Chromosome"/>
</dbReference>
<dbReference type="AlphaFoldDB" id="A0A4P6K1G3"/>
<dbReference type="FunFam" id="3.40.50.1360:FF:000001">
    <property type="entry name" value="Ribose-5-phosphate isomerase A"/>
    <property type="match status" value="1"/>
</dbReference>
<dbReference type="GO" id="GO:0005829">
    <property type="term" value="C:cytosol"/>
    <property type="evidence" value="ECO:0007669"/>
    <property type="project" value="TreeGrafter"/>
</dbReference>
<dbReference type="InterPro" id="IPR020672">
    <property type="entry name" value="Ribose5P_isomerase_typA_subgr"/>
</dbReference>
<sequence length="235" mass="25150">MKRHDIQQDPWKQAAGEAAAQLVENDMVIGLGTGSTANFLIQALARRIQAGLHIVGAIPSSETSKTLASNLGIPITTLDEHQEIDLCIDGADEIDPQLQLIKGGGGALLREKIVATASRRFVVIADESKLVERLGLHFPVPVEVIPFAATPVRRQLEALGASVQLRQHEGKVFISENHNLIFDCSFPQGISNPAELDAHMQQIVGVVETGLFLHMAQSAIVAGPTGVKTISPPRA</sequence>
<dbReference type="EMBL" id="CP035758">
    <property type="protein sequence ID" value="QBD81835.1"/>
    <property type="molecule type" value="Genomic_DNA"/>
</dbReference>
<evidence type="ECO:0000256" key="3">
    <source>
        <dbReference type="HAMAP-Rule" id="MF_00170"/>
    </source>
</evidence>
<comment type="subunit">
    <text evidence="3">Homodimer.</text>
</comment>
<dbReference type="OrthoDB" id="5870696at2"/>
<dbReference type="Gene3D" id="3.30.70.260">
    <property type="match status" value="1"/>
</dbReference>
<keyword evidence="2 3" id="KW-0413">Isomerase</keyword>
<evidence type="ECO:0000256" key="2">
    <source>
        <dbReference type="ARBA" id="ARBA00023235"/>
    </source>
</evidence>
<feature type="binding site" evidence="3">
    <location>
        <begin position="89"/>
        <end position="92"/>
    </location>
    <ligand>
        <name>substrate</name>
    </ligand>
</feature>
<gene>
    <name evidence="3 4" type="primary">rpiA</name>
    <name evidence="4" type="ORF">EPA93_40030</name>
</gene>
<dbReference type="KEGG" id="kbs:EPA93_40030"/>
<proteinExistence type="inferred from homology"/>
<feature type="binding site" evidence="3">
    <location>
        <position position="129"/>
    </location>
    <ligand>
        <name>substrate</name>
    </ligand>
</feature>
<feature type="active site" description="Proton acceptor" evidence="3">
    <location>
        <position position="111"/>
    </location>
</feature>
<dbReference type="GO" id="GO:0004751">
    <property type="term" value="F:ribose-5-phosphate isomerase activity"/>
    <property type="evidence" value="ECO:0007669"/>
    <property type="project" value="UniProtKB-UniRule"/>
</dbReference>
<comment type="catalytic activity">
    <reaction evidence="1 3">
        <text>aldehydo-D-ribose 5-phosphate = D-ribulose 5-phosphate</text>
        <dbReference type="Rhea" id="RHEA:14657"/>
        <dbReference type="ChEBI" id="CHEBI:58121"/>
        <dbReference type="ChEBI" id="CHEBI:58273"/>
        <dbReference type="EC" id="5.3.1.6"/>
    </reaction>
</comment>
<dbReference type="SUPFAM" id="SSF100950">
    <property type="entry name" value="NagB/RpiA/CoA transferase-like"/>
    <property type="match status" value="1"/>
</dbReference>
<dbReference type="GO" id="GO:0009052">
    <property type="term" value="P:pentose-phosphate shunt, non-oxidative branch"/>
    <property type="evidence" value="ECO:0007669"/>
    <property type="project" value="UniProtKB-UniRule"/>
</dbReference>
<evidence type="ECO:0000313" key="4">
    <source>
        <dbReference type="EMBL" id="QBD81835.1"/>
    </source>
</evidence>
<dbReference type="NCBIfam" id="TIGR00021">
    <property type="entry name" value="rpiA"/>
    <property type="match status" value="1"/>
</dbReference>
<comment type="pathway">
    <text evidence="3">Carbohydrate degradation; pentose phosphate pathway; D-ribose 5-phosphate from D-ribulose 5-phosphate (non-oxidative stage): step 1/1.</text>
</comment>
<dbReference type="RefSeq" id="WP_129892896.1">
    <property type="nucleotide sequence ID" value="NZ_CP035758.1"/>
</dbReference>
<dbReference type="CDD" id="cd01398">
    <property type="entry name" value="RPI_A"/>
    <property type="match status" value="1"/>
</dbReference>
<dbReference type="Gene3D" id="3.40.50.1360">
    <property type="match status" value="1"/>
</dbReference>
<evidence type="ECO:0000256" key="1">
    <source>
        <dbReference type="ARBA" id="ARBA00001713"/>
    </source>
</evidence>
<accession>A0A4P6K1G3</accession>
<protein>
    <recommendedName>
        <fullName evidence="3">Ribose-5-phosphate isomerase A</fullName>
        <ecNumber evidence="3">5.3.1.6</ecNumber>
    </recommendedName>
    <alternativeName>
        <fullName evidence="3">Phosphoriboisomerase A</fullName>
        <shortName evidence="3">PRI</shortName>
    </alternativeName>
</protein>